<keyword evidence="2" id="KW-1185">Reference proteome</keyword>
<accession>A0ACB8A4D6</accession>
<organism evidence="1 2">
    <name type="scientific">Hygrophoropsis aurantiaca</name>
    <dbReference type="NCBI Taxonomy" id="72124"/>
    <lineage>
        <taxon>Eukaryota</taxon>
        <taxon>Fungi</taxon>
        <taxon>Dikarya</taxon>
        <taxon>Basidiomycota</taxon>
        <taxon>Agaricomycotina</taxon>
        <taxon>Agaricomycetes</taxon>
        <taxon>Agaricomycetidae</taxon>
        <taxon>Boletales</taxon>
        <taxon>Coniophorineae</taxon>
        <taxon>Hygrophoropsidaceae</taxon>
        <taxon>Hygrophoropsis</taxon>
    </lineage>
</organism>
<name>A0ACB8A4D6_9AGAM</name>
<comment type="caution">
    <text evidence="1">The sequence shown here is derived from an EMBL/GenBank/DDBJ whole genome shotgun (WGS) entry which is preliminary data.</text>
</comment>
<proteinExistence type="predicted"/>
<reference evidence="1" key="1">
    <citation type="journal article" date="2021" name="New Phytol.">
        <title>Evolutionary innovations through gain and loss of genes in the ectomycorrhizal Boletales.</title>
        <authorList>
            <person name="Wu G."/>
            <person name="Miyauchi S."/>
            <person name="Morin E."/>
            <person name="Kuo A."/>
            <person name="Drula E."/>
            <person name="Varga T."/>
            <person name="Kohler A."/>
            <person name="Feng B."/>
            <person name="Cao Y."/>
            <person name="Lipzen A."/>
            <person name="Daum C."/>
            <person name="Hundley H."/>
            <person name="Pangilinan J."/>
            <person name="Johnson J."/>
            <person name="Barry K."/>
            <person name="LaButti K."/>
            <person name="Ng V."/>
            <person name="Ahrendt S."/>
            <person name="Min B."/>
            <person name="Choi I.G."/>
            <person name="Park H."/>
            <person name="Plett J.M."/>
            <person name="Magnuson J."/>
            <person name="Spatafora J.W."/>
            <person name="Nagy L.G."/>
            <person name="Henrissat B."/>
            <person name="Grigoriev I.V."/>
            <person name="Yang Z.L."/>
            <person name="Xu J."/>
            <person name="Martin F.M."/>
        </authorList>
    </citation>
    <scope>NUCLEOTIDE SEQUENCE</scope>
    <source>
        <strain evidence="1">ATCC 28755</strain>
    </source>
</reference>
<gene>
    <name evidence="1" type="ORF">BJ138DRAFT_405780</name>
</gene>
<sequence length="177" mass="19912">MKCRQWYFGRIQGPVLALHMNVERQLGKVDIFLNEQISDKYVRDCLSLEFRLCPCQDGFGCIARKNDRRRISGLSEMAMREWYNKPILYCNKRLRTSIGTSGYRIATSQYCLASLEGSARLKSKTRFAAIVELDEVTGVAEAVAKRSGPRYCNLGVGATLGLEAGFVFVLGLGRGWI</sequence>
<evidence type="ECO:0000313" key="1">
    <source>
        <dbReference type="EMBL" id="KAH7908082.1"/>
    </source>
</evidence>
<dbReference type="Proteomes" id="UP000790377">
    <property type="component" value="Unassembled WGS sequence"/>
</dbReference>
<dbReference type="EMBL" id="MU267848">
    <property type="protein sequence ID" value="KAH7908082.1"/>
    <property type="molecule type" value="Genomic_DNA"/>
</dbReference>
<protein>
    <submittedName>
        <fullName evidence="1">Uncharacterized protein</fullName>
    </submittedName>
</protein>
<evidence type="ECO:0000313" key="2">
    <source>
        <dbReference type="Proteomes" id="UP000790377"/>
    </source>
</evidence>